<feature type="transmembrane region" description="Helical" evidence="6">
    <location>
        <begin position="398"/>
        <end position="417"/>
    </location>
</feature>
<evidence type="ECO:0000256" key="6">
    <source>
        <dbReference type="SAM" id="Phobius"/>
    </source>
</evidence>
<dbReference type="OrthoDB" id="9766267at2"/>
<feature type="transmembrane region" description="Helical" evidence="6">
    <location>
        <begin position="39"/>
        <end position="57"/>
    </location>
</feature>
<feature type="transmembrane region" description="Helical" evidence="6">
    <location>
        <begin position="301"/>
        <end position="320"/>
    </location>
</feature>
<feature type="transmembrane region" description="Helical" evidence="6">
    <location>
        <begin position="87"/>
        <end position="105"/>
    </location>
</feature>
<dbReference type="Proteomes" id="UP000295399">
    <property type="component" value="Unassembled WGS sequence"/>
</dbReference>
<dbReference type="Pfam" id="PF00939">
    <property type="entry name" value="Na_sulph_symp"/>
    <property type="match status" value="1"/>
</dbReference>
<dbReference type="EMBL" id="SLXO01000007">
    <property type="protein sequence ID" value="TCP33471.1"/>
    <property type="molecule type" value="Genomic_DNA"/>
</dbReference>
<dbReference type="AlphaFoldDB" id="A0A4R2PH40"/>
<evidence type="ECO:0000256" key="2">
    <source>
        <dbReference type="ARBA" id="ARBA00022692"/>
    </source>
</evidence>
<feature type="transmembrane region" description="Helical" evidence="6">
    <location>
        <begin position="424"/>
        <end position="442"/>
    </location>
</feature>
<accession>A0A4R2PH40</accession>
<feature type="transmembrane region" description="Helical" evidence="6">
    <location>
        <begin position="365"/>
        <end position="392"/>
    </location>
</feature>
<sequence length="510" mass="53109">MTKGEDRAGGGSPLPSSESRQPDRTETAPPPRRAGYQRVGLWLGPLLAGLVLASPSPAGLSDAGWTVVAIAALMASWWATEAIPVPATSLIPLIAFPMTGVLSATDAAAPFAHPVIFLLMGGFIMAMGMERWGLHTRIALHVVMAFGRSPNGLILGFMVAAALLSMWISNTATTLMMIPIALSVAETVLGRDRLHDHRFTLCLLLGVAWAASIGGLGTIIGTPPNAFVVSFVANETGRQIAFIEWMAFGVPVVAALVPAAWLVLTRLTYRFDTGSVAGGREAVRDRLAALGAITRPEQRTAAVFVVVANLWLWLLLLKKLPGLENLSNMVIAILGALAMFLIPAGDRSRPDERLLDWQSAARLPWGVLLLFGGGLSLAAAIKATGLSVWVGAGLADLAVLPLLVVVVAVVALIIFLTEMTSNTATVAAVVPILGAMAAAGGFDPLYLAAPAAMAGSAAFMLPVATAPNAIIFASGHVSIPQMVRAGFRLNLIGIVLIAGLCTALVPLIFG</sequence>
<feature type="transmembrane region" description="Helical" evidence="6">
    <location>
        <begin position="485"/>
        <end position="509"/>
    </location>
</feature>
<dbReference type="GO" id="GO:1905039">
    <property type="term" value="P:carboxylic acid transmembrane transport"/>
    <property type="evidence" value="ECO:0007669"/>
    <property type="project" value="UniProtKB-ARBA"/>
</dbReference>
<evidence type="ECO:0000256" key="1">
    <source>
        <dbReference type="ARBA" id="ARBA00004141"/>
    </source>
</evidence>
<feature type="transmembrane region" description="Helical" evidence="6">
    <location>
        <begin position="201"/>
        <end position="220"/>
    </location>
</feature>
<evidence type="ECO:0000256" key="4">
    <source>
        <dbReference type="ARBA" id="ARBA00023136"/>
    </source>
</evidence>
<feature type="transmembrane region" description="Helical" evidence="6">
    <location>
        <begin position="240"/>
        <end position="264"/>
    </location>
</feature>
<keyword evidence="2 6" id="KW-0812">Transmembrane</keyword>
<dbReference type="CDD" id="cd01115">
    <property type="entry name" value="SLC13_permease"/>
    <property type="match status" value="1"/>
</dbReference>
<feature type="region of interest" description="Disordered" evidence="5">
    <location>
        <begin position="1"/>
        <end position="34"/>
    </location>
</feature>
<keyword evidence="8" id="KW-1185">Reference proteome</keyword>
<comment type="caution">
    <text evidence="7">The sequence shown here is derived from an EMBL/GenBank/DDBJ whole genome shotgun (WGS) entry which is preliminary data.</text>
</comment>
<protein>
    <submittedName>
        <fullName evidence="7">Sodium-dependent dicarboxylate transporter 2/3/5</fullName>
    </submittedName>
</protein>
<dbReference type="PANTHER" id="PTHR10283">
    <property type="entry name" value="SOLUTE CARRIER FAMILY 13 MEMBER"/>
    <property type="match status" value="1"/>
</dbReference>
<dbReference type="GO" id="GO:0005886">
    <property type="term" value="C:plasma membrane"/>
    <property type="evidence" value="ECO:0007669"/>
    <property type="project" value="TreeGrafter"/>
</dbReference>
<keyword evidence="3 6" id="KW-1133">Transmembrane helix</keyword>
<organism evidence="7 8">
    <name type="scientific">Rhodothalassium salexigens DSM 2132</name>
    <dbReference type="NCBI Taxonomy" id="1188247"/>
    <lineage>
        <taxon>Bacteria</taxon>
        <taxon>Pseudomonadati</taxon>
        <taxon>Pseudomonadota</taxon>
        <taxon>Alphaproteobacteria</taxon>
        <taxon>Rhodothalassiales</taxon>
        <taxon>Rhodothalassiaceae</taxon>
        <taxon>Rhodothalassium</taxon>
    </lineage>
</organism>
<dbReference type="InterPro" id="IPR001898">
    <property type="entry name" value="SLC13A/DASS"/>
</dbReference>
<gene>
    <name evidence="7" type="ORF">EV659_10781</name>
</gene>
<feature type="transmembrane region" description="Helical" evidence="6">
    <location>
        <begin position="111"/>
        <end position="129"/>
    </location>
</feature>
<dbReference type="PANTHER" id="PTHR10283:SF82">
    <property type="entry name" value="SOLUTE CARRIER FAMILY 13 MEMBER 2"/>
    <property type="match status" value="1"/>
</dbReference>
<evidence type="ECO:0000256" key="5">
    <source>
        <dbReference type="SAM" id="MobiDB-lite"/>
    </source>
</evidence>
<keyword evidence="4 6" id="KW-0472">Membrane</keyword>
<dbReference type="InParanoid" id="A0A4R2PH40"/>
<dbReference type="NCBIfam" id="TIGR00785">
    <property type="entry name" value="dass"/>
    <property type="match status" value="1"/>
</dbReference>
<reference evidence="7 8" key="1">
    <citation type="submission" date="2019-03" db="EMBL/GenBank/DDBJ databases">
        <title>Genomic Encyclopedia of Type Strains, Phase IV (KMG-IV): sequencing the most valuable type-strain genomes for metagenomic binning, comparative biology and taxonomic classification.</title>
        <authorList>
            <person name="Goeker M."/>
        </authorList>
    </citation>
    <scope>NUCLEOTIDE SEQUENCE [LARGE SCALE GENOMIC DNA]</scope>
    <source>
        <strain evidence="7 8">DSM 2132</strain>
    </source>
</reference>
<name>A0A4R2PH40_RHOSA</name>
<comment type="subcellular location">
    <subcellularLocation>
        <location evidence="1">Membrane</location>
        <topology evidence="1">Multi-pass membrane protein</topology>
    </subcellularLocation>
</comment>
<evidence type="ECO:0000256" key="3">
    <source>
        <dbReference type="ARBA" id="ARBA00022989"/>
    </source>
</evidence>
<dbReference type="GO" id="GO:0008514">
    <property type="term" value="F:organic anion transmembrane transporter activity"/>
    <property type="evidence" value="ECO:0007669"/>
    <property type="project" value="UniProtKB-ARBA"/>
</dbReference>
<feature type="transmembrane region" description="Helical" evidence="6">
    <location>
        <begin position="150"/>
        <end position="168"/>
    </location>
</feature>
<evidence type="ECO:0000313" key="7">
    <source>
        <dbReference type="EMBL" id="TCP33471.1"/>
    </source>
</evidence>
<feature type="transmembrane region" description="Helical" evidence="6">
    <location>
        <begin position="448"/>
        <end position="473"/>
    </location>
</feature>
<proteinExistence type="predicted"/>
<feature type="transmembrane region" description="Helical" evidence="6">
    <location>
        <begin position="326"/>
        <end position="344"/>
    </location>
</feature>
<evidence type="ECO:0000313" key="8">
    <source>
        <dbReference type="Proteomes" id="UP000295399"/>
    </source>
</evidence>